<dbReference type="GO" id="GO:0070967">
    <property type="term" value="F:coenzyme F420 binding"/>
    <property type="evidence" value="ECO:0007669"/>
    <property type="project" value="TreeGrafter"/>
</dbReference>
<dbReference type="Pfam" id="PF01243">
    <property type="entry name" value="PNPOx_N"/>
    <property type="match status" value="1"/>
</dbReference>
<keyword evidence="1" id="KW-0560">Oxidoreductase</keyword>
<dbReference type="SUPFAM" id="SSF50475">
    <property type="entry name" value="FMN-binding split barrel"/>
    <property type="match status" value="1"/>
</dbReference>
<dbReference type="InterPro" id="IPR052019">
    <property type="entry name" value="F420H2_bilvrd_red/Heme_oxyg"/>
</dbReference>
<dbReference type="PANTHER" id="PTHR35176:SF1">
    <property type="entry name" value="F420H(2)-DEPENDENT BILIVERDIN REDUCTASE"/>
    <property type="match status" value="1"/>
</dbReference>
<evidence type="ECO:0000313" key="4">
    <source>
        <dbReference type="Proteomes" id="UP000242444"/>
    </source>
</evidence>
<dbReference type="InterPro" id="IPR012349">
    <property type="entry name" value="Split_barrel_FMN-bd"/>
</dbReference>
<dbReference type="GO" id="GO:0016627">
    <property type="term" value="F:oxidoreductase activity, acting on the CH-CH group of donors"/>
    <property type="evidence" value="ECO:0007669"/>
    <property type="project" value="TreeGrafter"/>
</dbReference>
<keyword evidence="4" id="KW-1185">Reference proteome</keyword>
<organism evidence="3 4">
    <name type="scientific">Amycolatopsis antarctica</name>
    <dbReference type="NCBI Taxonomy" id="1854586"/>
    <lineage>
        <taxon>Bacteria</taxon>
        <taxon>Bacillati</taxon>
        <taxon>Actinomycetota</taxon>
        <taxon>Actinomycetes</taxon>
        <taxon>Pseudonocardiales</taxon>
        <taxon>Pseudonocardiaceae</taxon>
        <taxon>Amycolatopsis</taxon>
    </lineage>
</organism>
<proteinExistence type="predicted"/>
<dbReference type="PANTHER" id="PTHR35176">
    <property type="entry name" value="HEME OXYGENASE HI_0854-RELATED"/>
    <property type="match status" value="1"/>
</dbReference>
<comment type="caution">
    <text evidence="3">The sequence shown here is derived from an EMBL/GenBank/DDBJ whole genome shotgun (WGS) entry which is preliminary data.</text>
</comment>
<dbReference type="RefSeq" id="WP_094863474.1">
    <property type="nucleotide sequence ID" value="NZ_NKYE01000008.1"/>
</dbReference>
<name>A0A263D1L2_9PSEU</name>
<dbReference type="Proteomes" id="UP000242444">
    <property type="component" value="Unassembled WGS sequence"/>
</dbReference>
<dbReference type="EMBL" id="NKYE01000008">
    <property type="protein sequence ID" value="OZM72374.1"/>
    <property type="molecule type" value="Genomic_DNA"/>
</dbReference>
<evidence type="ECO:0000313" key="3">
    <source>
        <dbReference type="EMBL" id="OZM72374.1"/>
    </source>
</evidence>
<dbReference type="GO" id="GO:0005829">
    <property type="term" value="C:cytosol"/>
    <property type="evidence" value="ECO:0007669"/>
    <property type="project" value="TreeGrafter"/>
</dbReference>
<protein>
    <submittedName>
        <fullName evidence="3">PPOX class F420-dependent enzyme</fullName>
    </submittedName>
</protein>
<evidence type="ECO:0000256" key="1">
    <source>
        <dbReference type="ARBA" id="ARBA00023002"/>
    </source>
</evidence>
<dbReference type="NCBIfam" id="TIGR03618">
    <property type="entry name" value="Rv1155_F420"/>
    <property type="match status" value="1"/>
</dbReference>
<dbReference type="InterPro" id="IPR019920">
    <property type="entry name" value="F420-binding_dom_put"/>
</dbReference>
<evidence type="ECO:0000259" key="2">
    <source>
        <dbReference type="Pfam" id="PF01243"/>
    </source>
</evidence>
<dbReference type="Gene3D" id="2.30.110.10">
    <property type="entry name" value="Electron Transport, Fmn-binding Protein, Chain A"/>
    <property type="match status" value="1"/>
</dbReference>
<dbReference type="OrthoDB" id="159383at2"/>
<reference evidence="3 4" key="1">
    <citation type="submission" date="2017-07" db="EMBL/GenBank/DDBJ databases">
        <title>Amycolatopsis antarcticus sp. nov., isolated from the surface of an Antarcticus brown macroalga.</title>
        <authorList>
            <person name="Wang J."/>
            <person name="Leiva S."/>
            <person name="Huang J."/>
            <person name="Huang Y."/>
        </authorList>
    </citation>
    <scope>NUCLEOTIDE SEQUENCE [LARGE SCALE GENOMIC DNA]</scope>
    <source>
        <strain evidence="3 4">AU-G6</strain>
    </source>
</reference>
<sequence>MRAMTRDEWWDFAATGSRTGMLGVTRKDGSPHVTPVWFVLAEGEHGDELIFNTGSESVKGRALDRDPRLSLCVDEAAPPFSFVQFTARARLVTDLGEMRHWATVIGGRYMGPDRAEAFGERNAVPGEYLVRATISKVLAHAAVAD</sequence>
<accession>A0A263D1L2</accession>
<dbReference type="AlphaFoldDB" id="A0A263D1L2"/>
<feature type="domain" description="Pyridoxamine 5'-phosphate oxidase N-terminal" evidence="2">
    <location>
        <begin position="16"/>
        <end position="136"/>
    </location>
</feature>
<dbReference type="InParanoid" id="A0A263D1L2"/>
<dbReference type="InterPro" id="IPR011576">
    <property type="entry name" value="Pyridox_Oxase_N"/>
</dbReference>
<gene>
    <name evidence="3" type="ORF">CFN78_15390</name>
</gene>